<organism evidence="1 2">
    <name type="scientific">Haloferula luteola</name>
    <dbReference type="NCBI Taxonomy" id="595692"/>
    <lineage>
        <taxon>Bacteria</taxon>
        <taxon>Pseudomonadati</taxon>
        <taxon>Verrucomicrobiota</taxon>
        <taxon>Verrucomicrobiia</taxon>
        <taxon>Verrucomicrobiales</taxon>
        <taxon>Verrucomicrobiaceae</taxon>
        <taxon>Haloferula</taxon>
    </lineage>
</organism>
<dbReference type="RefSeq" id="WP_184021296.1">
    <property type="nucleotide sequence ID" value="NZ_JACHFD010000025.1"/>
</dbReference>
<sequence length="158" mass="17378">MTKQPVLTGFPCTVFATAKRRLQAAIRRQRAAVLRDSICGYALVFARLLPASALTDADPTKRNRHFGHIPVFWAWLAQILESNASCSKALNLVQSWSRSVGLPVSVGGAGEFCQARKRARPDFLHSVLARIGESLQRSIRPENLWHGRVVKASDGSSV</sequence>
<evidence type="ECO:0008006" key="3">
    <source>
        <dbReference type="Google" id="ProtNLM"/>
    </source>
</evidence>
<comment type="caution">
    <text evidence="1">The sequence shown here is derived from an EMBL/GenBank/DDBJ whole genome shotgun (WGS) entry which is preliminary data.</text>
</comment>
<protein>
    <recommendedName>
        <fullName evidence="3">Transposase</fullName>
    </recommendedName>
</protein>
<dbReference type="EMBL" id="JACHFD010000025">
    <property type="protein sequence ID" value="MBB5353417.1"/>
    <property type="molecule type" value="Genomic_DNA"/>
</dbReference>
<dbReference type="Proteomes" id="UP000557717">
    <property type="component" value="Unassembled WGS sequence"/>
</dbReference>
<evidence type="ECO:0000313" key="1">
    <source>
        <dbReference type="EMBL" id="MBB5353417.1"/>
    </source>
</evidence>
<dbReference type="AlphaFoldDB" id="A0A840V586"/>
<reference evidence="1 2" key="1">
    <citation type="submission" date="2020-08" db="EMBL/GenBank/DDBJ databases">
        <title>Genomic Encyclopedia of Type Strains, Phase IV (KMG-IV): sequencing the most valuable type-strain genomes for metagenomic binning, comparative biology and taxonomic classification.</title>
        <authorList>
            <person name="Goeker M."/>
        </authorList>
    </citation>
    <scope>NUCLEOTIDE SEQUENCE [LARGE SCALE GENOMIC DNA]</scope>
    <source>
        <strain evidence="1 2">YC6886</strain>
    </source>
</reference>
<keyword evidence="2" id="KW-1185">Reference proteome</keyword>
<gene>
    <name evidence="1" type="ORF">HNR46_003674</name>
</gene>
<accession>A0A840V586</accession>
<proteinExistence type="predicted"/>
<name>A0A840V586_9BACT</name>
<evidence type="ECO:0000313" key="2">
    <source>
        <dbReference type="Proteomes" id="UP000557717"/>
    </source>
</evidence>